<proteinExistence type="predicted"/>
<dbReference type="AlphaFoldDB" id="A0AAV4AM26"/>
<accession>A0AAV4AM26</accession>
<protein>
    <submittedName>
        <fullName evidence="1">Uncharacterized protein</fullName>
    </submittedName>
</protein>
<comment type="caution">
    <text evidence="1">The sequence shown here is derived from an EMBL/GenBank/DDBJ whole genome shotgun (WGS) entry which is preliminary data.</text>
</comment>
<dbReference type="Proteomes" id="UP000735302">
    <property type="component" value="Unassembled WGS sequence"/>
</dbReference>
<gene>
    <name evidence="1" type="ORF">PoB_003575100</name>
</gene>
<evidence type="ECO:0000313" key="1">
    <source>
        <dbReference type="EMBL" id="GFO09246.1"/>
    </source>
</evidence>
<dbReference type="EMBL" id="BLXT01004061">
    <property type="protein sequence ID" value="GFO09246.1"/>
    <property type="molecule type" value="Genomic_DNA"/>
</dbReference>
<keyword evidence="2" id="KW-1185">Reference proteome</keyword>
<organism evidence="1 2">
    <name type="scientific">Plakobranchus ocellatus</name>
    <dbReference type="NCBI Taxonomy" id="259542"/>
    <lineage>
        <taxon>Eukaryota</taxon>
        <taxon>Metazoa</taxon>
        <taxon>Spiralia</taxon>
        <taxon>Lophotrochozoa</taxon>
        <taxon>Mollusca</taxon>
        <taxon>Gastropoda</taxon>
        <taxon>Heterobranchia</taxon>
        <taxon>Euthyneura</taxon>
        <taxon>Panpulmonata</taxon>
        <taxon>Sacoglossa</taxon>
        <taxon>Placobranchoidea</taxon>
        <taxon>Plakobranchidae</taxon>
        <taxon>Plakobranchus</taxon>
    </lineage>
</organism>
<name>A0AAV4AM26_9GAST</name>
<reference evidence="1 2" key="1">
    <citation type="journal article" date="2021" name="Elife">
        <title>Chloroplast acquisition without the gene transfer in kleptoplastic sea slugs, Plakobranchus ocellatus.</title>
        <authorList>
            <person name="Maeda T."/>
            <person name="Takahashi S."/>
            <person name="Yoshida T."/>
            <person name="Shimamura S."/>
            <person name="Takaki Y."/>
            <person name="Nagai Y."/>
            <person name="Toyoda A."/>
            <person name="Suzuki Y."/>
            <person name="Arimoto A."/>
            <person name="Ishii H."/>
            <person name="Satoh N."/>
            <person name="Nishiyama T."/>
            <person name="Hasebe M."/>
            <person name="Maruyama T."/>
            <person name="Minagawa J."/>
            <person name="Obokata J."/>
            <person name="Shigenobu S."/>
        </authorList>
    </citation>
    <scope>NUCLEOTIDE SEQUENCE [LARGE SCALE GENOMIC DNA]</scope>
</reference>
<evidence type="ECO:0000313" key="2">
    <source>
        <dbReference type="Proteomes" id="UP000735302"/>
    </source>
</evidence>
<sequence length="101" mass="11235">MYCWTRELLPPVCAYAKGKPTLEATRFVIVDETECVSQFDRQHNGSTLHAFIYSCLKHSNVSGTRIRPGHLIASPFPLSNRGTGVTQGCNSQRIALTPQTR</sequence>